<name>A0ACC3CDK0_PYRYE</name>
<reference evidence="1" key="1">
    <citation type="submission" date="2019-11" db="EMBL/GenBank/DDBJ databases">
        <title>Nori genome reveals adaptations in red seaweeds to the harsh intertidal environment.</title>
        <authorList>
            <person name="Wang D."/>
            <person name="Mao Y."/>
        </authorList>
    </citation>
    <scope>NUCLEOTIDE SEQUENCE</scope>
    <source>
        <tissue evidence="1">Gametophyte</tissue>
    </source>
</reference>
<protein>
    <submittedName>
        <fullName evidence="1">Uncharacterized protein</fullName>
    </submittedName>
</protein>
<dbReference type="EMBL" id="CM020620">
    <property type="protein sequence ID" value="KAK1868290.1"/>
    <property type="molecule type" value="Genomic_DNA"/>
</dbReference>
<evidence type="ECO:0000313" key="2">
    <source>
        <dbReference type="Proteomes" id="UP000798662"/>
    </source>
</evidence>
<accession>A0ACC3CDK0</accession>
<sequence length="157" mass="15310">MASFALGGASVVSAGAVAVAGAVGHLLRPRDDGRTLPNVMASRALGGRTWNPTGGFIGSVKGGGVGGGAARSSAPVKDITEGASVAPKEAAPKAAAPKEAPKAAPKAAPAPEKKAAAPKAAAKDDGAAKPPSPFELFGYKPTVLPGPPRKFDPTKAV</sequence>
<comment type="caution">
    <text evidence="1">The sequence shown here is derived from an EMBL/GenBank/DDBJ whole genome shotgun (WGS) entry which is preliminary data.</text>
</comment>
<gene>
    <name evidence="1" type="ORF">I4F81_010778</name>
</gene>
<dbReference type="Proteomes" id="UP000798662">
    <property type="component" value="Chromosome 3"/>
</dbReference>
<evidence type="ECO:0000313" key="1">
    <source>
        <dbReference type="EMBL" id="KAK1868290.1"/>
    </source>
</evidence>
<proteinExistence type="predicted"/>
<organism evidence="1 2">
    <name type="scientific">Pyropia yezoensis</name>
    <name type="common">Susabi-nori</name>
    <name type="synonym">Porphyra yezoensis</name>
    <dbReference type="NCBI Taxonomy" id="2788"/>
    <lineage>
        <taxon>Eukaryota</taxon>
        <taxon>Rhodophyta</taxon>
        <taxon>Bangiophyceae</taxon>
        <taxon>Bangiales</taxon>
        <taxon>Bangiaceae</taxon>
        <taxon>Pyropia</taxon>
    </lineage>
</organism>
<keyword evidence="2" id="KW-1185">Reference proteome</keyword>